<dbReference type="InterPro" id="IPR036291">
    <property type="entry name" value="NAD(P)-bd_dom_sf"/>
</dbReference>
<dbReference type="PRINTS" id="PR00081">
    <property type="entry name" value="GDHRDH"/>
</dbReference>
<dbReference type="PROSITE" id="PS00061">
    <property type="entry name" value="ADH_SHORT"/>
    <property type="match status" value="1"/>
</dbReference>
<dbReference type="PANTHER" id="PTHR24321:SF8">
    <property type="entry name" value="ESTRADIOL 17-BETA-DEHYDROGENASE 8-RELATED"/>
    <property type="match status" value="1"/>
</dbReference>
<accession>A0A158M3Y3</accession>
<evidence type="ECO:0000256" key="2">
    <source>
        <dbReference type="ARBA" id="ARBA00023002"/>
    </source>
</evidence>
<name>A0A158M3Y3_9BORD</name>
<comment type="caution">
    <text evidence="3">The sequence shown here is derived from an EMBL/GenBank/DDBJ whole genome shotgun (WGS) entry which is preliminary data.</text>
</comment>
<evidence type="ECO:0000256" key="1">
    <source>
        <dbReference type="ARBA" id="ARBA00006484"/>
    </source>
</evidence>
<organism evidence="3 4">
    <name type="scientific">Bordetella holmesii CDC-H585-BH</name>
    <dbReference type="NCBI Taxonomy" id="1331206"/>
    <lineage>
        <taxon>Bacteria</taxon>
        <taxon>Pseudomonadati</taxon>
        <taxon>Pseudomonadota</taxon>
        <taxon>Betaproteobacteria</taxon>
        <taxon>Burkholderiales</taxon>
        <taxon>Alcaligenaceae</taxon>
        <taxon>Bordetella</taxon>
    </lineage>
</organism>
<gene>
    <name evidence="3" type="ORF">L497_1835</name>
</gene>
<dbReference type="PRINTS" id="PR00080">
    <property type="entry name" value="SDRFAMILY"/>
</dbReference>
<dbReference type="Gene3D" id="3.40.50.720">
    <property type="entry name" value="NAD(P)-binding Rossmann-like Domain"/>
    <property type="match status" value="1"/>
</dbReference>
<dbReference type="AlphaFoldDB" id="A0A158M3Y3"/>
<dbReference type="PANTHER" id="PTHR24321">
    <property type="entry name" value="DEHYDROGENASES, SHORT CHAIN"/>
    <property type="match status" value="1"/>
</dbReference>
<proteinExistence type="inferred from homology"/>
<comment type="similarity">
    <text evidence="1">Belongs to the short-chain dehydrogenases/reductases (SDR) family.</text>
</comment>
<dbReference type="GO" id="GO:0016491">
    <property type="term" value="F:oxidoreductase activity"/>
    <property type="evidence" value="ECO:0007669"/>
    <property type="project" value="UniProtKB-KW"/>
</dbReference>
<dbReference type="FunFam" id="3.40.50.720:FF:000084">
    <property type="entry name" value="Short-chain dehydrogenase reductase"/>
    <property type="match status" value="1"/>
</dbReference>
<dbReference type="PATRIC" id="fig|1331206.3.peg.2621"/>
<evidence type="ECO:0000313" key="4">
    <source>
        <dbReference type="Proteomes" id="UP000026682"/>
    </source>
</evidence>
<evidence type="ECO:0000313" key="3">
    <source>
        <dbReference type="EMBL" id="KAK88984.1"/>
    </source>
</evidence>
<dbReference type="InterPro" id="IPR020904">
    <property type="entry name" value="Sc_DH/Rdtase_CS"/>
</dbReference>
<dbReference type="STRING" id="35814.BBB42_12440"/>
<dbReference type="RefSeq" id="WP_005014910.1">
    <property type="nucleotide sequence ID" value="NZ_JFZZ01000106.1"/>
</dbReference>
<dbReference type="SUPFAM" id="SSF51735">
    <property type="entry name" value="NAD(P)-binding Rossmann-fold domains"/>
    <property type="match status" value="1"/>
</dbReference>
<reference evidence="3 4" key="1">
    <citation type="submission" date="2014-03" db="EMBL/GenBank/DDBJ databases">
        <title>Genome sequence of Bordetella holmseii.</title>
        <authorList>
            <person name="Harvill E."/>
            <person name="Goodfield L.L."/>
            <person name="Ivanov Y."/>
            <person name="Meyer J.A."/>
            <person name="Newth C."/>
            <person name="Cassiday P."/>
            <person name="Tondella M.L."/>
            <person name="Liao P."/>
            <person name="Zimmerman J."/>
            <person name="Meert K."/>
            <person name="Wessel D."/>
            <person name="Berger J."/>
            <person name="Dean J.M."/>
            <person name="Holubkov R."/>
            <person name="Burr J."/>
            <person name="Liu T."/>
            <person name="Brinkac L.M."/>
            <person name="Sanka R."/>
            <person name="Kim M."/>
            <person name="Losada L."/>
        </authorList>
    </citation>
    <scope>NUCLEOTIDE SEQUENCE [LARGE SCALE GENOMIC DNA]</scope>
    <source>
        <strain evidence="3 4">CDC-H585-BH</strain>
    </source>
</reference>
<dbReference type="Pfam" id="PF13561">
    <property type="entry name" value="adh_short_C2"/>
    <property type="match status" value="1"/>
</dbReference>
<dbReference type="EMBL" id="JFZZ01000106">
    <property type="protein sequence ID" value="KAK88984.1"/>
    <property type="molecule type" value="Genomic_DNA"/>
</dbReference>
<dbReference type="GeneID" id="93119361"/>
<keyword evidence="2" id="KW-0560">Oxidoreductase</keyword>
<dbReference type="InterPro" id="IPR002347">
    <property type="entry name" value="SDR_fam"/>
</dbReference>
<sequence length="255" mass="26602">MQRYEGKVVFISGGLGDMGQAIARRLADEGASVVLGDIAVRSGERRAGDDPLHRVPLDVTKPGSWADALQAVLDLHGRLDVVVNNAGGVSSESVSFEDIDVAEWERLFAINVDGVFHGVQAAMRVMKQQPDGGAIVNMGSIAGFVGSATGGAYGTSKSALRNLTQQAALSAARAGYRIRVNVVHPGYVWTALIAEKLAAQFGGQEAARAAVRAMNPMQTIVTAEDVAASVAFLGSSDARMITGAELVVDGGRLIQ</sequence>
<protein>
    <submittedName>
        <fullName evidence="3">NAD(P)H-binding protein, PF13460 family</fullName>
    </submittedName>
</protein>
<dbReference type="Proteomes" id="UP000026682">
    <property type="component" value="Unassembled WGS sequence"/>
</dbReference>